<feature type="transmembrane region" description="Helical" evidence="12">
    <location>
        <begin position="140"/>
        <end position="162"/>
    </location>
</feature>
<dbReference type="Pfam" id="PF00571">
    <property type="entry name" value="CBS"/>
    <property type="match status" value="2"/>
</dbReference>
<keyword evidence="4 10" id="KW-0812">Transmembrane</keyword>
<dbReference type="EMBL" id="BAAANY010000008">
    <property type="protein sequence ID" value="GAA1673264.1"/>
    <property type="molecule type" value="Genomic_DNA"/>
</dbReference>
<dbReference type="PROSITE" id="PS51846">
    <property type="entry name" value="CNNM"/>
    <property type="match status" value="1"/>
</dbReference>
<evidence type="ECO:0000256" key="5">
    <source>
        <dbReference type="ARBA" id="ARBA00022737"/>
    </source>
</evidence>
<evidence type="ECO:0000256" key="11">
    <source>
        <dbReference type="SAM" id="MobiDB-lite"/>
    </source>
</evidence>
<dbReference type="InterPro" id="IPR036318">
    <property type="entry name" value="FAD-bd_PCMH-like_sf"/>
</dbReference>
<dbReference type="InterPro" id="IPR051676">
    <property type="entry name" value="UPF0053_domain"/>
</dbReference>
<dbReference type="Gene3D" id="3.10.580.10">
    <property type="entry name" value="CBS-domain"/>
    <property type="match status" value="1"/>
</dbReference>
<dbReference type="Pfam" id="PF03471">
    <property type="entry name" value="CorC_HlyC"/>
    <property type="match status" value="1"/>
</dbReference>
<dbReference type="PANTHER" id="PTHR43099:SF6">
    <property type="entry name" value="UPF0053 PROTEIN RV1842C"/>
    <property type="match status" value="1"/>
</dbReference>
<accession>A0ABN2GLH2</accession>
<evidence type="ECO:0000256" key="8">
    <source>
        <dbReference type="ARBA" id="ARBA00023136"/>
    </source>
</evidence>
<evidence type="ECO:0000256" key="4">
    <source>
        <dbReference type="ARBA" id="ARBA00022692"/>
    </source>
</evidence>
<evidence type="ECO:0000256" key="6">
    <source>
        <dbReference type="ARBA" id="ARBA00022989"/>
    </source>
</evidence>
<evidence type="ECO:0000313" key="15">
    <source>
        <dbReference type="EMBL" id="GAA1673264.1"/>
    </source>
</evidence>
<evidence type="ECO:0000259" key="14">
    <source>
        <dbReference type="PROSITE" id="PS51846"/>
    </source>
</evidence>
<protein>
    <submittedName>
        <fullName evidence="15">Hemolysin family protein</fullName>
    </submittedName>
</protein>
<comment type="similarity">
    <text evidence="2">Belongs to the UPF0053 family.</text>
</comment>
<organism evidence="15 16">
    <name type="scientific">Fodinicola feengrottensis</name>
    <dbReference type="NCBI Taxonomy" id="435914"/>
    <lineage>
        <taxon>Bacteria</taxon>
        <taxon>Bacillati</taxon>
        <taxon>Actinomycetota</taxon>
        <taxon>Actinomycetes</taxon>
        <taxon>Mycobacteriales</taxon>
        <taxon>Fodinicola</taxon>
    </lineage>
</organism>
<dbReference type="InterPro" id="IPR002550">
    <property type="entry name" value="CNNM"/>
</dbReference>
<name>A0ABN2GLH2_9ACTN</name>
<dbReference type="Gene3D" id="3.30.465.10">
    <property type="match status" value="1"/>
</dbReference>
<dbReference type="CDD" id="cd04590">
    <property type="entry name" value="CBS_pair_CorC_HlyC_assoc"/>
    <property type="match status" value="1"/>
</dbReference>
<comment type="subcellular location">
    <subcellularLocation>
        <location evidence="1">Cell membrane</location>
        <topology evidence="1">Multi-pass membrane protein</topology>
    </subcellularLocation>
</comment>
<feature type="transmembrane region" description="Helical" evidence="12">
    <location>
        <begin position="63"/>
        <end position="83"/>
    </location>
</feature>
<evidence type="ECO:0000256" key="1">
    <source>
        <dbReference type="ARBA" id="ARBA00004651"/>
    </source>
</evidence>
<dbReference type="SUPFAM" id="SSF56176">
    <property type="entry name" value="FAD-binding/transporter-associated domain-like"/>
    <property type="match status" value="1"/>
</dbReference>
<dbReference type="RefSeq" id="WP_344309679.1">
    <property type="nucleotide sequence ID" value="NZ_BAAANY010000008.1"/>
</dbReference>
<feature type="domain" description="CBS" evidence="13">
    <location>
        <begin position="226"/>
        <end position="285"/>
    </location>
</feature>
<dbReference type="InterPro" id="IPR046342">
    <property type="entry name" value="CBS_dom_sf"/>
</dbReference>
<keyword evidence="6 10" id="KW-1133">Transmembrane helix</keyword>
<feature type="region of interest" description="Disordered" evidence="11">
    <location>
        <begin position="448"/>
        <end position="471"/>
    </location>
</feature>
<dbReference type="InterPro" id="IPR016169">
    <property type="entry name" value="FAD-bd_PCMH_sub2"/>
</dbReference>
<evidence type="ECO:0000256" key="10">
    <source>
        <dbReference type="PROSITE-ProRule" id="PRU01193"/>
    </source>
</evidence>
<dbReference type="SMART" id="SM00116">
    <property type="entry name" value="CBS"/>
    <property type="match status" value="2"/>
</dbReference>
<feature type="domain" description="CNNM transmembrane" evidence="14">
    <location>
        <begin position="4"/>
        <end position="207"/>
    </location>
</feature>
<proteinExistence type="inferred from homology"/>
<evidence type="ECO:0000256" key="12">
    <source>
        <dbReference type="SAM" id="Phobius"/>
    </source>
</evidence>
<dbReference type="InterPro" id="IPR005170">
    <property type="entry name" value="Transptr-assoc_dom"/>
</dbReference>
<dbReference type="PANTHER" id="PTHR43099">
    <property type="entry name" value="UPF0053 PROTEIN YRKA"/>
    <property type="match status" value="1"/>
</dbReference>
<keyword evidence="3" id="KW-1003">Cell membrane</keyword>
<feature type="transmembrane region" description="Helical" evidence="12">
    <location>
        <begin position="103"/>
        <end position="128"/>
    </location>
</feature>
<evidence type="ECO:0000313" key="16">
    <source>
        <dbReference type="Proteomes" id="UP001500618"/>
    </source>
</evidence>
<dbReference type="PROSITE" id="PS51371">
    <property type="entry name" value="CBS"/>
    <property type="match status" value="2"/>
</dbReference>
<dbReference type="InterPro" id="IPR044751">
    <property type="entry name" value="Ion_transp-like_CBS"/>
</dbReference>
<evidence type="ECO:0000256" key="9">
    <source>
        <dbReference type="PROSITE-ProRule" id="PRU00703"/>
    </source>
</evidence>
<comment type="caution">
    <text evidence="15">The sequence shown here is derived from an EMBL/GenBank/DDBJ whole genome shotgun (WGS) entry which is preliminary data.</text>
</comment>
<feature type="domain" description="CBS" evidence="13">
    <location>
        <begin position="290"/>
        <end position="347"/>
    </location>
</feature>
<evidence type="ECO:0000256" key="3">
    <source>
        <dbReference type="ARBA" id="ARBA00022475"/>
    </source>
</evidence>
<dbReference type="SMART" id="SM01091">
    <property type="entry name" value="CorC_HlyC"/>
    <property type="match status" value="1"/>
</dbReference>
<keyword evidence="8 10" id="KW-0472">Membrane</keyword>
<evidence type="ECO:0000259" key="13">
    <source>
        <dbReference type="PROSITE" id="PS51371"/>
    </source>
</evidence>
<dbReference type="SUPFAM" id="SSF54631">
    <property type="entry name" value="CBS-domain pair"/>
    <property type="match status" value="1"/>
</dbReference>
<keyword evidence="5" id="KW-0677">Repeat</keyword>
<keyword evidence="7 9" id="KW-0129">CBS domain</keyword>
<sequence length="471" mass="49183">MVQAIGLVAFGLLTIVVLTAATGYFVAQEFAYVAVDRGRLRVRAEGGDRAAARALRITGRLSFVLSGAQLGITVTALLAGYVAEPYLGEGLAALFGLAGIPEAVGLSVSVGIALLVATVIQMVVGELVPKNLAIAQPDRLAVALGRTTVVYLAIAGPVIRLFDATSNRLLRMVGIEPVEELADAATTADLDHIIAASRDEGLLDADLSALLERALDFGSRSTVEVMVPRVDVVTARADAPATSVIDLLDTGHSRFPVIGTDIDDLVGVVAVADVIAIDPAHRSATTIASLATDALVVPETLSLPDLLELLRSARRQLAVVIDEYGGFAGVVSLEDIAEELVGDIRDETDRPEPAAQRESDGSWLVPGRWRLDEVATATGISLPDHSVFDTVSGLVLHRLGRTAAVADDIAVALAPTLDPDGYPVDQGMAQLTVTAVRRHVPATVRLRRLPPEGVTPAGRGADRSGQVGESA</sequence>
<feature type="transmembrane region" description="Helical" evidence="12">
    <location>
        <begin position="6"/>
        <end position="27"/>
    </location>
</feature>
<dbReference type="InterPro" id="IPR000644">
    <property type="entry name" value="CBS_dom"/>
</dbReference>
<dbReference type="Proteomes" id="UP001500618">
    <property type="component" value="Unassembled WGS sequence"/>
</dbReference>
<evidence type="ECO:0000256" key="7">
    <source>
        <dbReference type="ARBA" id="ARBA00023122"/>
    </source>
</evidence>
<keyword evidence="16" id="KW-1185">Reference proteome</keyword>
<reference evidence="15 16" key="1">
    <citation type="journal article" date="2019" name="Int. J. Syst. Evol. Microbiol.">
        <title>The Global Catalogue of Microorganisms (GCM) 10K type strain sequencing project: providing services to taxonomists for standard genome sequencing and annotation.</title>
        <authorList>
            <consortium name="The Broad Institute Genomics Platform"/>
            <consortium name="The Broad Institute Genome Sequencing Center for Infectious Disease"/>
            <person name="Wu L."/>
            <person name="Ma J."/>
        </authorList>
    </citation>
    <scope>NUCLEOTIDE SEQUENCE [LARGE SCALE GENOMIC DNA]</scope>
    <source>
        <strain evidence="15 16">JCM 14718</strain>
    </source>
</reference>
<gene>
    <name evidence="15" type="ORF">GCM10009765_23250</name>
</gene>
<dbReference type="Pfam" id="PF01595">
    <property type="entry name" value="CNNM"/>
    <property type="match status" value="1"/>
</dbReference>
<evidence type="ECO:0000256" key="2">
    <source>
        <dbReference type="ARBA" id="ARBA00006337"/>
    </source>
</evidence>